<proteinExistence type="inferred from homology"/>
<feature type="region of interest" description="Disordered" evidence="5">
    <location>
        <begin position="71"/>
        <end position="92"/>
    </location>
</feature>
<keyword evidence="2 4" id="KW-0689">Ribosomal protein</keyword>
<dbReference type="Pfam" id="PF01092">
    <property type="entry name" value="Ribosomal_S6e"/>
    <property type="match status" value="1"/>
</dbReference>
<dbReference type="Proteomes" id="UP000002315">
    <property type="component" value="Chromosome"/>
</dbReference>
<dbReference type="GO" id="GO:0005840">
    <property type="term" value="C:ribosome"/>
    <property type="evidence" value="ECO:0007669"/>
    <property type="project" value="UniProtKB-KW"/>
</dbReference>
<accession>E3GY65</accession>
<dbReference type="OrthoDB" id="7793at2157"/>
<evidence type="ECO:0000256" key="3">
    <source>
        <dbReference type="ARBA" id="ARBA00023274"/>
    </source>
</evidence>
<feature type="compositionally biased region" description="Basic residues" evidence="5">
    <location>
        <begin position="77"/>
        <end position="89"/>
    </location>
</feature>
<dbReference type="NCBIfam" id="NF003294">
    <property type="entry name" value="PRK04290.1-3"/>
    <property type="match status" value="1"/>
</dbReference>
<sequence>MFKVVVSHKDKSYQIETDTDKLIGLKIGDEFDGSIIGLPGYKLKITGGSDKDGFPMRKDIEGSRRVKVLLSSGPGFKPRRKGERRRKSVRGNTISEDIVQVNTVVVKEGEKPIKELISKKEKEE</sequence>
<evidence type="ECO:0000313" key="6">
    <source>
        <dbReference type="EMBL" id="ADP77247.1"/>
    </source>
</evidence>
<dbReference type="SMART" id="SM01405">
    <property type="entry name" value="Ribosomal_S6e"/>
    <property type="match status" value="1"/>
</dbReference>
<evidence type="ECO:0000256" key="2">
    <source>
        <dbReference type="ARBA" id="ARBA00022980"/>
    </source>
</evidence>
<dbReference type="InterPro" id="IPR020924">
    <property type="entry name" value="Ribosomal_eS6_arc"/>
</dbReference>
<dbReference type="KEGG" id="mfv:Mfer_0447"/>
<dbReference type="InterPro" id="IPR018282">
    <property type="entry name" value="Ribosomal_eS6_CS"/>
</dbReference>
<dbReference type="EMBL" id="CP002278">
    <property type="protein sequence ID" value="ADP77247.1"/>
    <property type="molecule type" value="Genomic_DNA"/>
</dbReference>
<keyword evidence="3 4" id="KW-0687">Ribonucleoprotein</keyword>
<dbReference type="GO" id="GO:0003735">
    <property type="term" value="F:structural constituent of ribosome"/>
    <property type="evidence" value="ECO:0007669"/>
    <property type="project" value="InterPro"/>
</dbReference>
<dbReference type="STRING" id="523846.Mfer_0447"/>
<dbReference type="GO" id="GO:0006412">
    <property type="term" value="P:translation"/>
    <property type="evidence" value="ECO:0007669"/>
    <property type="project" value="UniProtKB-UniRule"/>
</dbReference>
<dbReference type="PROSITE" id="PS00578">
    <property type="entry name" value="RIBOSOMAL_S6E"/>
    <property type="match status" value="1"/>
</dbReference>
<gene>
    <name evidence="4" type="primary">rps6e</name>
    <name evidence="6" type="ordered locus">Mfer_0447</name>
</gene>
<dbReference type="GO" id="GO:1990904">
    <property type="term" value="C:ribonucleoprotein complex"/>
    <property type="evidence" value="ECO:0007669"/>
    <property type="project" value="UniProtKB-KW"/>
</dbReference>
<evidence type="ECO:0000313" key="7">
    <source>
        <dbReference type="Proteomes" id="UP000002315"/>
    </source>
</evidence>
<dbReference type="InterPro" id="IPR001377">
    <property type="entry name" value="Ribosomal_eS6"/>
</dbReference>
<comment type="similarity">
    <text evidence="1 4">Belongs to the eukaryotic ribosomal protein eS6 family.</text>
</comment>
<dbReference type="HAMAP" id="MF_00512">
    <property type="entry name" value="Ribosomal_eS6"/>
    <property type="match status" value="1"/>
</dbReference>
<dbReference type="PANTHER" id="PTHR11502">
    <property type="entry name" value="40S RIBOSOMAL PROTEIN S6"/>
    <property type="match status" value="1"/>
</dbReference>
<dbReference type="HOGENOM" id="CLU_109671_1_1_2"/>
<keyword evidence="7" id="KW-1185">Reference proteome</keyword>
<reference evidence="6 7" key="1">
    <citation type="journal article" date="2010" name="Stand. Genomic Sci.">
        <title>Complete genome sequence of Methanothermus fervidus type strain (V24S).</title>
        <authorList>
            <person name="Anderson I."/>
            <person name="Djao O.D."/>
            <person name="Misra M."/>
            <person name="Chertkov O."/>
            <person name="Nolan M."/>
            <person name="Lucas S."/>
            <person name="Lapidus A."/>
            <person name="Del Rio T.G."/>
            <person name="Tice H."/>
            <person name="Cheng J.F."/>
            <person name="Tapia R."/>
            <person name="Han C."/>
            <person name="Goodwin L."/>
            <person name="Pitluck S."/>
            <person name="Liolios K."/>
            <person name="Ivanova N."/>
            <person name="Mavromatis K."/>
            <person name="Mikhailova N."/>
            <person name="Pati A."/>
            <person name="Brambilla E."/>
            <person name="Chen A."/>
            <person name="Palaniappan K."/>
            <person name="Land M."/>
            <person name="Hauser L."/>
            <person name="Chang Y.J."/>
            <person name="Jeffries C.D."/>
            <person name="Sikorski J."/>
            <person name="Spring S."/>
            <person name="Rohde M."/>
            <person name="Eichinger K."/>
            <person name="Huber H."/>
            <person name="Wirth R."/>
            <person name="Goker M."/>
            <person name="Detter J.C."/>
            <person name="Woyke T."/>
            <person name="Bristow J."/>
            <person name="Eisen J.A."/>
            <person name="Markowitz V."/>
            <person name="Hugenholtz P."/>
            <person name="Klenk H.P."/>
            <person name="Kyrpides N.C."/>
        </authorList>
    </citation>
    <scope>NUCLEOTIDE SEQUENCE [LARGE SCALE GENOMIC DNA]</scope>
    <source>
        <strain evidence="7">ATCC 43054 / DSM 2088 / JCM 10308 / V24 S</strain>
    </source>
</reference>
<evidence type="ECO:0000256" key="1">
    <source>
        <dbReference type="ARBA" id="ARBA00009312"/>
    </source>
</evidence>
<organism evidence="6 7">
    <name type="scientific">Methanothermus fervidus (strain ATCC 43054 / DSM 2088 / JCM 10308 / V24 S)</name>
    <dbReference type="NCBI Taxonomy" id="523846"/>
    <lineage>
        <taxon>Archaea</taxon>
        <taxon>Methanobacteriati</taxon>
        <taxon>Methanobacteriota</taxon>
        <taxon>Methanomada group</taxon>
        <taxon>Methanobacteria</taxon>
        <taxon>Methanobacteriales</taxon>
        <taxon>Methanothermaceae</taxon>
        <taxon>Methanothermus</taxon>
    </lineage>
</organism>
<name>E3GY65_METFV</name>
<protein>
    <recommendedName>
        <fullName evidence="4">Small ribosomal subunit protein eS6</fullName>
    </recommendedName>
</protein>
<dbReference type="AlphaFoldDB" id="E3GY65"/>
<evidence type="ECO:0000256" key="5">
    <source>
        <dbReference type="SAM" id="MobiDB-lite"/>
    </source>
</evidence>
<evidence type="ECO:0000256" key="4">
    <source>
        <dbReference type="HAMAP-Rule" id="MF_00512"/>
    </source>
</evidence>